<feature type="domain" description="ABC transmembrane type-1" evidence="8">
    <location>
        <begin position="94"/>
        <end position="308"/>
    </location>
</feature>
<dbReference type="AlphaFoldDB" id="A0A9X1WQ50"/>
<dbReference type="InterPro" id="IPR035906">
    <property type="entry name" value="MetI-like_sf"/>
</dbReference>
<evidence type="ECO:0000256" key="3">
    <source>
        <dbReference type="ARBA" id="ARBA00022475"/>
    </source>
</evidence>
<dbReference type="SUPFAM" id="SSF161098">
    <property type="entry name" value="MetI-like"/>
    <property type="match status" value="1"/>
</dbReference>
<dbReference type="Pfam" id="PF00528">
    <property type="entry name" value="BPD_transp_1"/>
    <property type="match status" value="1"/>
</dbReference>
<protein>
    <submittedName>
        <fullName evidence="9">ABC transporter permease subunit</fullName>
    </submittedName>
</protein>
<feature type="transmembrane region" description="Helical" evidence="7">
    <location>
        <begin position="34"/>
        <end position="61"/>
    </location>
</feature>
<dbReference type="EMBL" id="JALIRP010000004">
    <property type="protein sequence ID" value="MCJ8012651.1"/>
    <property type="molecule type" value="Genomic_DNA"/>
</dbReference>
<evidence type="ECO:0000313" key="10">
    <source>
        <dbReference type="Proteomes" id="UP001139347"/>
    </source>
</evidence>
<evidence type="ECO:0000256" key="6">
    <source>
        <dbReference type="ARBA" id="ARBA00023136"/>
    </source>
</evidence>
<feature type="transmembrane region" description="Helical" evidence="7">
    <location>
        <begin position="227"/>
        <end position="251"/>
    </location>
</feature>
<reference evidence="9" key="1">
    <citation type="submission" date="2022-04" db="EMBL/GenBank/DDBJ databases">
        <title>Paenibacillus mangrovi sp. nov., a novel endophytic bacterium isolated from bark of Kandelia candel.</title>
        <authorList>
            <person name="Tuo L."/>
        </authorList>
    </citation>
    <scope>NUCLEOTIDE SEQUENCE</scope>
    <source>
        <strain evidence="9">KQZ6P-2</strain>
    </source>
</reference>
<dbReference type="CDD" id="cd06261">
    <property type="entry name" value="TM_PBP2"/>
    <property type="match status" value="1"/>
</dbReference>
<evidence type="ECO:0000256" key="5">
    <source>
        <dbReference type="ARBA" id="ARBA00022989"/>
    </source>
</evidence>
<proteinExistence type="inferred from homology"/>
<keyword evidence="10" id="KW-1185">Reference proteome</keyword>
<evidence type="ECO:0000259" key="8">
    <source>
        <dbReference type="PROSITE" id="PS50928"/>
    </source>
</evidence>
<dbReference type="GO" id="GO:0005886">
    <property type="term" value="C:plasma membrane"/>
    <property type="evidence" value="ECO:0007669"/>
    <property type="project" value="UniProtKB-SubCell"/>
</dbReference>
<comment type="subcellular location">
    <subcellularLocation>
        <location evidence="1 7">Cell membrane</location>
        <topology evidence="1 7">Multi-pass membrane protein</topology>
    </subcellularLocation>
</comment>
<comment type="similarity">
    <text evidence="7">Belongs to the binding-protein-dependent transport system permease family.</text>
</comment>
<feature type="transmembrane region" description="Helical" evidence="7">
    <location>
        <begin position="98"/>
        <end position="119"/>
    </location>
</feature>
<keyword evidence="5 7" id="KW-1133">Transmembrane helix</keyword>
<dbReference type="PANTHER" id="PTHR43227">
    <property type="entry name" value="BLL4140 PROTEIN"/>
    <property type="match status" value="1"/>
</dbReference>
<feature type="transmembrane region" description="Helical" evidence="7">
    <location>
        <begin position="184"/>
        <end position="206"/>
    </location>
</feature>
<sequence>MSKTTVLAGQPEWNGQMKTRDARSKRYAFKKYRVLLIMMIPALLYVLIFNYVPIYGLLIAFEDFQVTKGFFGSPWVGFANFQKAFSDPYFYQVLKNTVLISVYRMLWGFPIPILFALLLSEVKNVRFKKAVQTASYLPHFISWIILGGIFMSIFSLEGPINAILGIFGIDPILFMADTKYFRSILVISSILASFGWSSIIYFAAITGVDPHLHEAAVVDGAGRFKRMIYITIPLLMPVISIMLVLSMSGILDAGFDQIFNMYNPQVYDVADIIDTYVYRKGLIDMDYGYATAVGLFKSGIGLILMLTANGLAKKMGGGDYTLW</sequence>
<feature type="transmembrane region" description="Helical" evidence="7">
    <location>
        <begin position="287"/>
        <end position="306"/>
    </location>
</feature>
<dbReference type="Proteomes" id="UP001139347">
    <property type="component" value="Unassembled WGS sequence"/>
</dbReference>
<keyword evidence="6 7" id="KW-0472">Membrane</keyword>
<gene>
    <name evidence="9" type="ORF">MUG84_13010</name>
</gene>
<keyword evidence="3" id="KW-1003">Cell membrane</keyword>
<evidence type="ECO:0000256" key="2">
    <source>
        <dbReference type="ARBA" id="ARBA00022448"/>
    </source>
</evidence>
<organism evidence="9 10">
    <name type="scientific">Paenibacillus mangrovi</name>
    <dbReference type="NCBI Taxonomy" id="2931978"/>
    <lineage>
        <taxon>Bacteria</taxon>
        <taxon>Bacillati</taxon>
        <taxon>Bacillota</taxon>
        <taxon>Bacilli</taxon>
        <taxon>Bacillales</taxon>
        <taxon>Paenibacillaceae</taxon>
        <taxon>Paenibacillus</taxon>
    </lineage>
</organism>
<dbReference type="GO" id="GO:0055085">
    <property type="term" value="P:transmembrane transport"/>
    <property type="evidence" value="ECO:0007669"/>
    <property type="project" value="InterPro"/>
</dbReference>
<evidence type="ECO:0000313" key="9">
    <source>
        <dbReference type="EMBL" id="MCJ8012651.1"/>
    </source>
</evidence>
<name>A0A9X1WQ50_9BACL</name>
<accession>A0A9X1WQ50</accession>
<evidence type="ECO:0000256" key="4">
    <source>
        <dbReference type="ARBA" id="ARBA00022692"/>
    </source>
</evidence>
<comment type="caution">
    <text evidence="9">The sequence shown here is derived from an EMBL/GenBank/DDBJ whole genome shotgun (WGS) entry which is preliminary data.</text>
</comment>
<feature type="transmembrane region" description="Helical" evidence="7">
    <location>
        <begin position="140"/>
        <end position="164"/>
    </location>
</feature>
<dbReference type="InterPro" id="IPR000515">
    <property type="entry name" value="MetI-like"/>
</dbReference>
<dbReference type="InterPro" id="IPR050809">
    <property type="entry name" value="UgpAE/MalFG_permease"/>
</dbReference>
<dbReference type="Gene3D" id="1.10.3720.10">
    <property type="entry name" value="MetI-like"/>
    <property type="match status" value="1"/>
</dbReference>
<keyword evidence="2 7" id="KW-0813">Transport</keyword>
<evidence type="ECO:0000256" key="7">
    <source>
        <dbReference type="RuleBase" id="RU363032"/>
    </source>
</evidence>
<dbReference type="PANTHER" id="PTHR43227:SF11">
    <property type="entry name" value="BLL4140 PROTEIN"/>
    <property type="match status" value="1"/>
</dbReference>
<keyword evidence="4 7" id="KW-0812">Transmembrane</keyword>
<dbReference type="PROSITE" id="PS50928">
    <property type="entry name" value="ABC_TM1"/>
    <property type="match status" value="1"/>
</dbReference>
<evidence type="ECO:0000256" key="1">
    <source>
        <dbReference type="ARBA" id="ARBA00004651"/>
    </source>
</evidence>
<dbReference type="RefSeq" id="WP_244725439.1">
    <property type="nucleotide sequence ID" value="NZ_JALIRP010000004.1"/>
</dbReference>